<feature type="transmembrane region" description="Helical" evidence="5">
    <location>
        <begin position="390"/>
        <end position="416"/>
    </location>
</feature>
<gene>
    <name evidence="7" type="ORF">PMAYCL1PPCAC_05608</name>
</gene>
<protein>
    <recommendedName>
        <fullName evidence="5">Phosphatidylinositol-glycan biosynthesis class W protein</fullName>
        <ecNumber evidence="5">2.3.-.-</ecNumber>
    </recommendedName>
</protein>
<feature type="transmembrane region" description="Helical" evidence="5">
    <location>
        <begin position="473"/>
        <end position="498"/>
    </location>
</feature>
<proteinExistence type="inferred from homology"/>
<dbReference type="GO" id="GO:0006506">
    <property type="term" value="P:GPI anchor biosynthetic process"/>
    <property type="evidence" value="ECO:0007669"/>
    <property type="project" value="UniProtKB-KW"/>
</dbReference>
<dbReference type="EMBL" id="BTRK01000002">
    <property type="protein sequence ID" value="GMR35413.1"/>
    <property type="molecule type" value="Genomic_DNA"/>
</dbReference>
<dbReference type="Pfam" id="PF06423">
    <property type="entry name" value="GWT1"/>
    <property type="match status" value="1"/>
</dbReference>
<keyword evidence="5" id="KW-0256">Endoplasmic reticulum</keyword>
<name>A0AAN4ZBC0_9BILA</name>
<comment type="pathway">
    <text evidence="5">Glycolipid biosynthesis; glycosylphosphatidylinositol-anchor biosynthesis.</text>
</comment>
<dbReference type="Proteomes" id="UP001328107">
    <property type="component" value="Unassembled WGS sequence"/>
</dbReference>
<dbReference type="GO" id="GO:0032216">
    <property type="term" value="F:glucosaminyl-phosphatidylinositol O-acyltransferase activity"/>
    <property type="evidence" value="ECO:0007669"/>
    <property type="project" value="TreeGrafter"/>
</dbReference>
<comment type="similarity">
    <text evidence="5">Belongs to the PIGW family.</text>
</comment>
<keyword evidence="3 5" id="KW-1133">Transmembrane helix</keyword>
<feature type="transmembrane region" description="Helical" evidence="5">
    <location>
        <begin position="183"/>
        <end position="203"/>
    </location>
</feature>
<evidence type="ECO:0000313" key="8">
    <source>
        <dbReference type="Proteomes" id="UP001328107"/>
    </source>
</evidence>
<dbReference type="GO" id="GO:0072659">
    <property type="term" value="P:protein localization to plasma membrane"/>
    <property type="evidence" value="ECO:0007669"/>
    <property type="project" value="TreeGrafter"/>
</dbReference>
<evidence type="ECO:0000256" key="6">
    <source>
        <dbReference type="SAM" id="MobiDB-lite"/>
    </source>
</evidence>
<comment type="subcellular location">
    <subcellularLocation>
        <location evidence="5">Endoplasmic reticulum membrane</location>
        <topology evidence="5">Multi-pass membrane protein</topology>
    </subcellularLocation>
    <subcellularLocation>
        <location evidence="1">Membrane</location>
        <topology evidence="1">Multi-pass membrane protein</topology>
    </subcellularLocation>
</comment>
<dbReference type="PANTHER" id="PTHR20661:SF0">
    <property type="entry name" value="PHOSPHATIDYLINOSITOL-GLYCAN BIOSYNTHESIS CLASS W PROTEIN"/>
    <property type="match status" value="1"/>
</dbReference>
<feature type="transmembrane region" description="Helical" evidence="5">
    <location>
        <begin position="224"/>
        <end position="249"/>
    </location>
</feature>
<evidence type="ECO:0000256" key="4">
    <source>
        <dbReference type="ARBA" id="ARBA00023136"/>
    </source>
</evidence>
<feature type="compositionally biased region" description="Polar residues" evidence="6">
    <location>
        <begin position="11"/>
        <end position="21"/>
    </location>
</feature>
<comment type="function">
    <text evidence="5">A acetyltransferase, which acetylates the inositol ring of phosphatidylinositol during biosynthesis of GPI-anchor.</text>
</comment>
<reference evidence="8" key="1">
    <citation type="submission" date="2022-10" db="EMBL/GenBank/DDBJ databases">
        <title>Genome assembly of Pristionchus species.</title>
        <authorList>
            <person name="Yoshida K."/>
            <person name="Sommer R.J."/>
        </authorList>
    </citation>
    <scope>NUCLEOTIDE SEQUENCE [LARGE SCALE GENOMIC DNA]</scope>
    <source>
        <strain evidence="8">RS5460</strain>
    </source>
</reference>
<feature type="transmembrane region" description="Helical" evidence="5">
    <location>
        <begin position="38"/>
        <end position="59"/>
    </location>
</feature>
<feature type="transmembrane region" description="Helical" evidence="5">
    <location>
        <begin position="446"/>
        <end position="467"/>
    </location>
</feature>
<dbReference type="PIRSF" id="PIRSF017321">
    <property type="entry name" value="GWT1"/>
    <property type="match status" value="1"/>
</dbReference>
<comment type="caution">
    <text evidence="7">The sequence shown here is derived from an EMBL/GenBank/DDBJ whole genome shotgun (WGS) entry which is preliminary data.</text>
</comment>
<feature type="transmembrane region" description="Helical" evidence="5">
    <location>
        <begin position="255"/>
        <end position="273"/>
    </location>
</feature>
<feature type="region of interest" description="Disordered" evidence="6">
    <location>
        <begin position="1"/>
        <end position="21"/>
    </location>
</feature>
<feature type="transmembrane region" description="Helical" evidence="5">
    <location>
        <begin position="71"/>
        <end position="94"/>
    </location>
</feature>
<accession>A0AAN4ZBC0</accession>
<keyword evidence="5" id="KW-0808">Transferase</keyword>
<dbReference type="PANTHER" id="PTHR20661">
    <property type="entry name" value="PHOSPHATIDYLINOSITOL-GLYCAN BIOSYNTHESIS CLASS W PROTEIN"/>
    <property type="match status" value="1"/>
</dbReference>
<keyword evidence="5" id="KW-0337">GPI-anchor biosynthesis</keyword>
<feature type="non-terminal residue" evidence="7">
    <location>
        <position position="1"/>
    </location>
</feature>
<sequence length="503" mass="55076">RSGRSEAIHGTGSTSAINMSTTKPPLPMHGDGGSQLEIFTIVLIPAVGILLRNLFLPWITHGKRFPTGGKLYWYKFLVDFIFIVAPTLGVQTVLADSVRIVHLIMFSVIALLLVFMLVEQSMVCKDGATARAILNKIIEEHHAPTTFLTYFRSAIFILVAIAVLGVDFAIFPRRFAKTETVGHSLMDVGVAAFIAANGLVPPLKTSARREESERRRANRRFSSLYSSTLFLVGLGIVRTAVLSVLGYPYQVSEYGVHWNFFYTLAVVNLVTYLLPSQFTLITATLFAAVHQFALSNGIQEWVLDESAPRDSFVDANREGIFSLAGYIAIYYYSRAMGRFIAKTALAGLRVRSWAAAVLHMLLLCAIFAAAQLASEAALGPPSRRLVNLPYILAMISMECYLLAGCIGVQTISYIIWAARVPHFGSEENPFATSEPCLMTALNRYPLLFFLVSNLTTGVVNVSIRAAGLQSWLLGPPAALCLLVAHMLASTALPVYLCAAKKKQ</sequence>
<dbReference type="GO" id="GO:0005789">
    <property type="term" value="C:endoplasmic reticulum membrane"/>
    <property type="evidence" value="ECO:0007669"/>
    <property type="project" value="UniProtKB-SubCell"/>
</dbReference>
<keyword evidence="8" id="KW-1185">Reference proteome</keyword>
<keyword evidence="2 5" id="KW-0812">Transmembrane</keyword>
<dbReference type="InterPro" id="IPR009447">
    <property type="entry name" value="PIGW/GWT1"/>
</dbReference>
<evidence type="ECO:0000313" key="7">
    <source>
        <dbReference type="EMBL" id="GMR35413.1"/>
    </source>
</evidence>
<feature type="transmembrane region" description="Helical" evidence="5">
    <location>
        <begin position="353"/>
        <end position="370"/>
    </location>
</feature>
<evidence type="ECO:0000256" key="2">
    <source>
        <dbReference type="ARBA" id="ARBA00022692"/>
    </source>
</evidence>
<dbReference type="EC" id="2.3.-.-" evidence="5"/>
<keyword evidence="5" id="KW-0012">Acyltransferase</keyword>
<keyword evidence="4 5" id="KW-0472">Membrane</keyword>
<evidence type="ECO:0000256" key="3">
    <source>
        <dbReference type="ARBA" id="ARBA00022989"/>
    </source>
</evidence>
<organism evidence="7 8">
    <name type="scientific">Pristionchus mayeri</name>
    <dbReference type="NCBI Taxonomy" id="1317129"/>
    <lineage>
        <taxon>Eukaryota</taxon>
        <taxon>Metazoa</taxon>
        <taxon>Ecdysozoa</taxon>
        <taxon>Nematoda</taxon>
        <taxon>Chromadorea</taxon>
        <taxon>Rhabditida</taxon>
        <taxon>Rhabditina</taxon>
        <taxon>Diplogasteromorpha</taxon>
        <taxon>Diplogasteroidea</taxon>
        <taxon>Neodiplogasteridae</taxon>
        <taxon>Pristionchus</taxon>
    </lineage>
</organism>
<evidence type="ECO:0000256" key="1">
    <source>
        <dbReference type="ARBA" id="ARBA00004141"/>
    </source>
</evidence>
<dbReference type="AlphaFoldDB" id="A0AAN4ZBC0"/>
<evidence type="ECO:0000256" key="5">
    <source>
        <dbReference type="RuleBase" id="RU280819"/>
    </source>
</evidence>
<feature type="transmembrane region" description="Helical" evidence="5">
    <location>
        <begin position="100"/>
        <end position="118"/>
    </location>
</feature>
<feature type="transmembrane region" description="Helical" evidence="5">
    <location>
        <begin position="150"/>
        <end position="171"/>
    </location>
</feature>